<feature type="domain" description="BACON" evidence="10">
    <location>
        <begin position="60"/>
        <end position="117"/>
    </location>
</feature>
<dbReference type="GO" id="GO:0008422">
    <property type="term" value="F:beta-glucosidase activity"/>
    <property type="evidence" value="ECO:0007669"/>
    <property type="project" value="TreeGrafter"/>
</dbReference>
<evidence type="ECO:0000256" key="2">
    <source>
        <dbReference type="ARBA" id="ARBA00022801"/>
    </source>
</evidence>
<keyword evidence="5 7" id="KW-0326">Glycosidase</keyword>
<dbReference type="GO" id="GO:0030245">
    <property type="term" value="P:cellulose catabolic process"/>
    <property type="evidence" value="ECO:0007669"/>
    <property type="project" value="UniProtKB-KW"/>
</dbReference>
<dbReference type="PANTHER" id="PTHR31297">
    <property type="entry name" value="GLUCAN ENDO-1,6-BETA-GLUCOSIDASE B"/>
    <property type="match status" value="1"/>
</dbReference>
<dbReference type="Gene3D" id="2.60.40.10">
    <property type="entry name" value="Immunoglobulins"/>
    <property type="match status" value="1"/>
</dbReference>
<keyword evidence="4" id="KW-0119">Carbohydrate metabolism</keyword>
<evidence type="ECO:0000256" key="8">
    <source>
        <dbReference type="SAM" id="SignalP"/>
    </source>
</evidence>
<evidence type="ECO:0000259" key="9">
    <source>
        <dbReference type="Pfam" id="PF00150"/>
    </source>
</evidence>
<dbReference type="InterPro" id="IPR024361">
    <property type="entry name" value="BACON"/>
</dbReference>
<evidence type="ECO:0000256" key="5">
    <source>
        <dbReference type="ARBA" id="ARBA00023295"/>
    </source>
</evidence>
<keyword evidence="6" id="KW-0624">Polysaccharide degradation</keyword>
<organism evidence="11 12">
    <name type="scientific">Chitinophaga polysaccharea</name>
    <dbReference type="NCBI Taxonomy" id="1293035"/>
    <lineage>
        <taxon>Bacteria</taxon>
        <taxon>Pseudomonadati</taxon>
        <taxon>Bacteroidota</taxon>
        <taxon>Chitinophagia</taxon>
        <taxon>Chitinophagales</taxon>
        <taxon>Chitinophagaceae</taxon>
        <taxon>Chitinophaga</taxon>
    </lineage>
</organism>
<evidence type="ECO:0000256" key="1">
    <source>
        <dbReference type="ARBA" id="ARBA00005641"/>
    </source>
</evidence>
<dbReference type="Pfam" id="PF13004">
    <property type="entry name" value="BACON"/>
    <property type="match status" value="1"/>
</dbReference>
<evidence type="ECO:0000256" key="7">
    <source>
        <dbReference type="RuleBase" id="RU361153"/>
    </source>
</evidence>
<evidence type="ECO:0000256" key="3">
    <source>
        <dbReference type="ARBA" id="ARBA00023001"/>
    </source>
</evidence>
<gene>
    <name evidence="11" type="ORF">FHW36_10927</name>
</gene>
<evidence type="ECO:0000256" key="6">
    <source>
        <dbReference type="ARBA" id="ARBA00023326"/>
    </source>
</evidence>
<comment type="similarity">
    <text evidence="1 7">Belongs to the glycosyl hydrolase 5 (cellulase A) family.</text>
</comment>
<dbReference type="GO" id="GO:0009986">
    <property type="term" value="C:cell surface"/>
    <property type="evidence" value="ECO:0007669"/>
    <property type="project" value="TreeGrafter"/>
</dbReference>
<keyword evidence="12" id="KW-1185">Reference proteome</keyword>
<dbReference type="EMBL" id="VIWO01000009">
    <property type="protein sequence ID" value="TWF35241.1"/>
    <property type="molecule type" value="Genomic_DNA"/>
</dbReference>
<protein>
    <submittedName>
        <fullName evidence="11">Aryl-phospho-beta-D-glucosidase BglC (GH1 family)</fullName>
    </submittedName>
</protein>
<dbReference type="AlphaFoldDB" id="A0A561PAS9"/>
<name>A0A561PAS9_9BACT</name>
<keyword evidence="3" id="KW-0136">Cellulose degradation</keyword>
<dbReference type="CDD" id="cd14948">
    <property type="entry name" value="BACON"/>
    <property type="match status" value="1"/>
</dbReference>
<reference evidence="11 12" key="1">
    <citation type="submission" date="2019-06" db="EMBL/GenBank/DDBJ databases">
        <title>Sorghum-associated microbial communities from plants grown in Nebraska, USA.</title>
        <authorList>
            <person name="Schachtman D."/>
        </authorList>
    </citation>
    <scope>NUCLEOTIDE SEQUENCE [LARGE SCALE GENOMIC DNA]</scope>
    <source>
        <strain evidence="11 12">1209</strain>
    </source>
</reference>
<dbReference type="InterPro" id="IPR050386">
    <property type="entry name" value="Glycosyl_hydrolase_5"/>
</dbReference>
<dbReference type="Pfam" id="PF00150">
    <property type="entry name" value="Cellulase"/>
    <property type="match status" value="1"/>
</dbReference>
<feature type="domain" description="Glycoside hydrolase family 5" evidence="9">
    <location>
        <begin position="157"/>
        <end position="461"/>
    </location>
</feature>
<accession>A0A561PAS9</accession>
<keyword evidence="2 7" id="KW-0378">Hydrolase</keyword>
<comment type="caution">
    <text evidence="11">The sequence shown here is derived from an EMBL/GenBank/DDBJ whole genome shotgun (WGS) entry which is preliminary data.</text>
</comment>
<sequence>MNMKISRRYAIVSLLFFTVTATCCSKKSPITPELSVSSSEIVFQPDGGATDISIISNVDWNISNPASGWIQVSQATGNSGQAAVMVTTTPNTTGANRSAVLVISAGTSQVRRVNIKQSGSLYPGYNTSPAPADASGMGSNAVQLAAKFKLGWNIGNTLEAIGGETAWGNPLITESYIQAVKQQGFNAIRLPCSWDHYADKTTAKIQDEWLNRVKQVVQYCVNNDMYVLLNIHWDGGWLENNITKAKQDSVNAKQKAFWEQIATKMRDFDEHLMFASANEPAVESQEQMDVLAGYHQTFVSAVRSTGGRNSYRVLVVQGPSTNIEKSNDWMNTLPTDAVKDRMMVEVHYYSPAQFCILMDGDASWGKMFYYWGAGHHSTIEPERNATWGEESEVDKSFNLVKTKFADKQIPVILGEYGTYRRGNSRYVPKDLATHNDAVDYWLTYVTKRAIASGAKPFYWDTGGALDRRNNTVLDQRTMNALRAGGN</sequence>
<keyword evidence="8" id="KW-0732">Signal</keyword>
<evidence type="ECO:0000313" key="12">
    <source>
        <dbReference type="Proteomes" id="UP000320811"/>
    </source>
</evidence>
<proteinExistence type="inferred from homology"/>
<dbReference type="PANTHER" id="PTHR31297:SF41">
    <property type="entry name" value="ENDOGLUCANASE, PUTATIVE (AFU_ORTHOLOGUE AFUA_5G01830)-RELATED"/>
    <property type="match status" value="1"/>
</dbReference>
<dbReference type="GO" id="GO:0005576">
    <property type="term" value="C:extracellular region"/>
    <property type="evidence" value="ECO:0007669"/>
    <property type="project" value="TreeGrafter"/>
</dbReference>
<evidence type="ECO:0000256" key="4">
    <source>
        <dbReference type="ARBA" id="ARBA00023277"/>
    </source>
</evidence>
<dbReference type="SUPFAM" id="SSF51445">
    <property type="entry name" value="(Trans)glycosidases"/>
    <property type="match status" value="1"/>
</dbReference>
<dbReference type="InterPro" id="IPR017853">
    <property type="entry name" value="GH"/>
</dbReference>
<dbReference type="Proteomes" id="UP000320811">
    <property type="component" value="Unassembled WGS sequence"/>
</dbReference>
<dbReference type="Gene3D" id="3.20.20.80">
    <property type="entry name" value="Glycosidases"/>
    <property type="match status" value="1"/>
</dbReference>
<feature type="signal peptide" evidence="8">
    <location>
        <begin position="1"/>
        <end position="21"/>
    </location>
</feature>
<evidence type="ECO:0000313" key="11">
    <source>
        <dbReference type="EMBL" id="TWF35241.1"/>
    </source>
</evidence>
<evidence type="ECO:0000259" key="10">
    <source>
        <dbReference type="Pfam" id="PF13004"/>
    </source>
</evidence>
<dbReference type="InterPro" id="IPR001547">
    <property type="entry name" value="Glyco_hydro_5"/>
</dbReference>
<dbReference type="InterPro" id="IPR013783">
    <property type="entry name" value="Ig-like_fold"/>
</dbReference>
<feature type="chain" id="PRO_5022158681" evidence="8">
    <location>
        <begin position="22"/>
        <end position="486"/>
    </location>
</feature>
<dbReference type="RefSeq" id="WP_222429175.1">
    <property type="nucleotide sequence ID" value="NZ_VIWO01000009.1"/>
</dbReference>